<dbReference type="Pfam" id="PF06475">
    <property type="entry name" value="Glycolipid_bind"/>
    <property type="match status" value="1"/>
</dbReference>
<reference evidence="1 2" key="1">
    <citation type="submission" date="2019-06" db="EMBL/GenBank/DDBJ databases">
        <title>Whole genome shotgun sequence of Brevibacillus reuszeri NBRC 15719.</title>
        <authorList>
            <person name="Hosoyama A."/>
            <person name="Uohara A."/>
            <person name="Ohji S."/>
            <person name="Ichikawa N."/>
        </authorList>
    </citation>
    <scope>NUCLEOTIDE SEQUENCE [LARGE SCALE GENOMIC DNA]</scope>
    <source>
        <strain evidence="1 2">NBRC 15719</strain>
    </source>
</reference>
<organism evidence="1 2">
    <name type="scientific">Brevibacillus reuszeri</name>
    <dbReference type="NCBI Taxonomy" id="54915"/>
    <lineage>
        <taxon>Bacteria</taxon>
        <taxon>Bacillati</taxon>
        <taxon>Bacillota</taxon>
        <taxon>Bacilli</taxon>
        <taxon>Bacillales</taxon>
        <taxon>Paenibacillaceae</taxon>
        <taxon>Brevibacillus</taxon>
    </lineage>
</organism>
<dbReference type="SUPFAM" id="SSF159275">
    <property type="entry name" value="PA1994-like"/>
    <property type="match status" value="1"/>
</dbReference>
<dbReference type="EMBL" id="BJON01000029">
    <property type="protein sequence ID" value="GED72357.1"/>
    <property type="molecule type" value="Genomic_DNA"/>
</dbReference>
<protein>
    <submittedName>
        <fullName evidence="1">Uncharacterized protein</fullName>
    </submittedName>
</protein>
<gene>
    <name evidence="1" type="ORF">BRE01_60590</name>
</gene>
<dbReference type="InterPro" id="IPR009467">
    <property type="entry name" value="Glycolipid-bd_prot_put"/>
</dbReference>
<proteinExistence type="predicted"/>
<name>A0ABQ0TY67_9BACL</name>
<dbReference type="Proteomes" id="UP000319578">
    <property type="component" value="Unassembled WGS sequence"/>
</dbReference>
<accession>A0ABQ0TY67</accession>
<evidence type="ECO:0000313" key="2">
    <source>
        <dbReference type="Proteomes" id="UP000319578"/>
    </source>
</evidence>
<keyword evidence="2" id="KW-1185">Reference proteome</keyword>
<sequence length="60" mass="7207">MYISAGDLNYRQVNQRYTLLEKRDDSSLFRYQSGNFQETITVDINGIVIDYPDLFYRENF</sequence>
<evidence type="ECO:0000313" key="1">
    <source>
        <dbReference type="EMBL" id="GED72357.1"/>
    </source>
</evidence>
<comment type="caution">
    <text evidence="1">The sequence shown here is derived from an EMBL/GenBank/DDBJ whole genome shotgun (WGS) entry which is preliminary data.</text>
</comment>